<protein>
    <recommendedName>
        <fullName evidence="5">dolichyl-phosphate beta-glucosyltransferase</fullName>
        <ecNumber evidence="5">2.4.1.117</ecNumber>
    </recommendedName>
</protein>
<feature type="compositionally biased region" description="Basic and acidic residues" evidence="14">
    <location>
        <begin position="455"/>
        <end position="465"/>
    </location>
</feature>
<feature type="region of interest" description="Disordered" evidence="14">
    <location>
        <begin position="1"/>
        <end position="31"/>
    </location>
</feature>
<evidence type="ECO:0000256" key="2">
    <source>
        <dbReference type="ARBA" id="ARBA00004389"/>
    </source>
</evidence>
<evidence type="ECO:0000256" key="10">
    <source>
        <dbReference type="ARBA" id="ARBA00022968"/>
    </source>
</evidence>
<dbReference type="CDD" id="cd04188">
    <property type="entry name" value="DPG_synthase"/>
    <property type="match status" value="1"/>
</dbReference>
<dbReference type="GO" id="GO:0004581">
    <property type="term" value="F:dolichyl-phosphate beta-glucosyltransferase activity"/>
    <property type="evidence" value="ECO:0007669"/>
    <property type="project" value="UniProtKB-EC"/>
</dbReference>
<evidence type="ECO:0000256" key="13">
    <source>
        <dbReference type="ARBA" id="ARBA00045097"/>
    </source>
</evidence>
<proteinExistence type="inferred from homology"/>
<dbReference type="Pfam" id="PF00535">
    <property type="entry name" value="Glycos_transf_2"/>
    <property type="match status" value="1"/>
</dbReference>
<evidence type="ECO:0000256" key="5">
    <source>
        <dbReference type="ARBA" id="ARBA00012583"/>
    </source>
</evidence>
<gene>
    <name evidence="18" type="ORF">GCM10018793_02880</name>
</gene>
<name>A0A919KRN7_9ACTN</name>
<evidence type="ECO:0000313" key="18">
    <source>
        <dbReference type="EMBL" id="GHH69822.1"/>
    </source>
</evidence>
<evidence type="ECO:0000256" key="8">
    <source>
        <dbReference type="ARBA" id="ARBA00022692"/>
    </source>
</evidence>
<dbReference type="PANTHER" id="PTHR10859">
    <property type="entry name" value="GLYCOSYL TRANSFERASE"/>
    <property type="match status" value="1"/>
</dbReference>
<comment type="catalytic activity">
    <reaction evidence="13">
        <text>a di-trans,poly-cis-dolichyl phosphate + UDP-alpha-D-glucose = a di-trans,poly-cis-dolichyl beta-D-glucosyl phosphate + UDP</text>
        <dbReference type="Rhea" id="RHEA:15401"/>
        <dbReference type="Rhea" id="RHEA-COMP:19498"/>
        <dbReference type="Rhea" id="RHEA-COMP:19502"/>
        <dbReference type="ChEBI" id="CHEBI:57525"/>
        <dbReference type="ChEBI" id="CHEBI:57683"/>
        <dbReference type="ChEBI" id="CHEBI:58223"/>
        <dbReference type="ChEBI" id="CHEBI:58885"/>
        <dbReference type="EC" id="2.4.1.117"/>
    </reaction>
    <physiologicalReaction direction="left-to-right" evidence="13">
        <dbReference type="Rhea" id="RHEA:15402"/>
    </physiologicalReaction>
</comment>
<dbReference type="AlphaFoldDB" id="A0A919KRN7"/>
<evidence type="ECO:0000256" key="9">
    <source>
        <dbReference type="ARBA" id="ARBA00022824"/>
    </source>
</evidence>
<evidence type="ECO:0000256" key="15">
    <source>
        <dbReference type="SAM" id="Phobius"/>
    </source>
</evidence>
<evidence type="ECO:0000313" key="19">
    <source>
        <dbReference type="Proteomes" id="UP000603708"/>
    </source>
</evidence>
<dbReference type="FunFam" id="3.90.550.10:FF:000131">
    <property type="entry name" value="Glycosyl transferase"/>
    <property type="match status" value="1"/>
</dbReference>
<dbReference type="EC" id="2.4.1.117" evidence="5"/>
<evidence type="ECO:0000256" key="6">
    <source>
        <dbReference type="ARBA" id="ARBA00022676"/>
    </source>
</evidence>
<comment type="subcellular location">
    <subcellularLocation>
        <location evidence="2">Endoplasmic reticulum membrane</location>
        <topology evidence="2">Single-pass membrane protein</topology>
    </subcellularLocation>
    <subcellularLocation>
        <location evidence="1">Membrane</location>
        <topology evidence="1">Multi-pass membrane protein</topology>
    </subcellularLocation>
</comment>
<dbReference type="InterPro" id="IPR029044">
    <property type="entry name" value="Nucleotide-diphossugar_trans"/>
</dbReference>
<sequence length="555" mass="59172">MRTESSAGSRAPWHPGALPAREHVPAGGEDEPGAAVLDVVIPVYNEEKDLEPCVRRLHEHLTRTFPYPFGITIADNASTDGTPQVAARLAASVPGVRGVRLAEKGRGRALRTAWSASEAPVLAYMDVDLSTDLNALLPLVAPLLSGHSDLAIGSRLARSSRVVRGPRRELVSRAYNLILRGSLAARFSDAQCGFKAIRREVARELLPLVEDCGWFFDTEMLVLAERAGLRIHEVPVDWVDDPDSTVHLVRTAVEDLKGVWRVGRALAVGALPLDRLARPFGDDPRDRALAGVPRGLARQLVGFCVVGVLSTACYLLLYSAFRTLCGAQAANALALLVSALANTAANRRLTFGVRGRERALRHQAQGLVVFGIGLALTSGSLAALHTARADAPHSTELAVLVAANLAATVLRFLLMRAWVFAERRDPPVAQARHEPPVVHAHRDQPVLQAPRHRPRRDEPAVRARPEPPVVQARPEPPVPIRPDRVTPATSPCLSAPPSSAGGALRQGAAPEGVAPEGVAPEGVASEAGAPTATPEGASPVWAAPPATDHEPRTPR</sequence>
<feature type="transmembrane region" description="Helical" evidence="15">
    <location>
        <begin position="397"/>
        <end position="414"/>
    </location>
</feature>
<dbReference type="RefSeq" id="WP_229924278.1">
    <property type="nucleotide sequence ID" value="NZ_BNCD01000001.1"/>
</dbReference>
<comment type="pathway">
    <text evidence="3">Protein modification; protein glycosylation.</text>
</comment>
<feature type="transmembrane region" description="Helical" evidence="15">
    <location>
        <begin position="366"/>
        <end position="385"/>
    </location>
</feature>
<feature type="domain" description="Glycosyltransferase 2-like" evidence="16">
    <location>
        <begin position="39"/>
        <end position="205"/>
    </location>
</feature>
<keyword evidence="8 15" id="KW-0812">Transmembrane</keyword>
<reference evidence="18" key="1">
    <citation type="journal article" date="2014" name="Int. J. Syst. Evol. Microbiol.">
        <title>Complete genome sequence of Corynebacterium casei LMG S-19264T (=DSM 44701T), isolated from a smear-ripened cheese.</title>
        <authorList>
            <consortium name="US DOE Joint Genome Institute (JGI-PGF)"/>
            <person name="Walter F."/>
            <person name="Albersmeier A."/>
            <person name="Kalinowski J."/>
            <person name="Ruckert C."/>
        </authorList>
    </citation>
    <scope>NUCLEOTIDE SEQUENCE</scope>
    <source>
        <strain evidence="18">JCM 5069</strain>
    </source>
</reference>
<accession>A0A919KRN7</accession>
<keyword evidence="6" id="KW-0328">Glycosyltransferase</keyword>
<dbReference type="SUPFAM" id="SSF53448">
    <property type="entry name" value="Nucleotide-diphospho-sugar transferases"/>
    <property type="match status" value="1"/>
</dbReference>
<comment type="caution">
    <text evidence="18">The sequence shown here is derived from an EMBL/GenBank/DDBJ whole genome shotgun (WGS) entry which is preliminary data.</text>
</comment>
<dbReference type="GO" id="GO:0006487">
    <property type="term" value="P:protein N-linked glycosylation"/>
    <property type="evidence" value="ECO:0007669"/>
    <property type="project" value="TreeGrafter"/>
</dbReference>
<evidence type="ECO:0000256" key="1">
    <source>
        <dbReference type="ARBA" id="ARBA00004141"/>
    </source>
</evidence>
<dbReference type="InterPro" id="IPR035518">
    <property type="entry name" value="DPG_synthase"/>
</dbReference>
<dbReference type="Gene3D" id="3.90.550.10">
    <property type="entry name" value="Spore Coat Polysaccharide Biosynthesis Protein SpsA, Chain A"/>
    <property type="match status" value="1"/>
</dbReference>
<comment type="similarity">
    <text evidence="4">Belongs to the glycosyltransferase 2 family.</text>
</comment>
<keyword evidence="11 15" id="KW-1133">Transmembrane helix</keyword>
<keyword evidence="7 18" id="KW-0808">Transferase</keyword>
<feature type="region of interest" description="Disordered" evidence="14">
    <location>
        <begin position="432"/>
        <end position="555"/>
    </location>
</feature>
<dbReference type="EMBL" id="BNCD01000001">
    <property type="protein sequence ID" value="GHH69822.1"/>
    <property type="molecule type" value="Genomic_DNA"/>
</dbReference>
<feature type="compositionally biased region" description="Basic and acidic residues" evidence="14">
    <location>
        <begin position="432"/>
        <end position="444"/>
    </location>
</feature>
<evidence type="ECO:0000259" key="16">
    <source>
        <dbReference type="Pfam" id="PF00535"/>
    </source>
</evidence>
<dbReference type="Proteomes" id="UP000603708">
    <property type="component" value="Unassembled WGS sequence"/>
</dbReference>
<evidence type="ECO:0000256" key="3">
    <source>
        <dbReference type="ARBA" id="ARBA00004922"/>
    </source>
</evidence>
<dbReference type="GO" id="GO:0000271">
    <property type="term" value="P:polysaccharide biosynthetic process"/>
    <property type="evidence" value="ECO:0007669"/>
    <property type="project" value="InterPro"/>
</dbReference>
<reference evidence="18" key="2">
    <citation type="submission" date="2020-09" db="EMBL/GenBank/DDBJ databases">
        <authorList>
            <person name="Sun Q."/>
            <person name="Ohkuma M."/>
        </authorList>
    </citation>
    <scope>NUCLEOTIDE SEQUENCE</scope>
    <source>
        <strain evidence="18">JCM 5069</strain>
    </source>
</reference>
<evidence type="ECO:0000256" key="4">
    <source>
        <dbReference type="ARBA" id="ARBA00006739"/>
    </source>
</evidence>
<organism evidence="18 19">
    <name type="scientific">Streptomyces sulfonofaciens</name>
    <dbReference type="NCBI Taxonomy" id="68272"/>
    <lineage>
        <taxon>Bacteria</taxon>
        <taxon>Bacillati</taxon>
        <taxon>Actinomycetota</taxon>
        <taxon>Actinomycetes</taxon>
        <taxon>Kitasatosporales</taxon>
        <taxon>Streptomycetaceae</taxon>
        <taxon>Streptomyces</taxon>
    </lineage>
</organism>
<evidence type="ECO:0000256" key="12">
    <source>
        <dbReference type="ARBA" id="ARBA00023136"/>
    </source>
</evidence>
<feature type="domain" description="GtrA/DPMS transmembrane" evidence="17">
    <location>
        <begin position="303"/>
        <end position="420"/>
    </location>
</feature>
<evidence type="ECO:0000256" key="11">
    <source>
        <dbReference type="ARBA" id="ARBA00022989"/>
    </source>
</evidence>
<dbReference type="GO" id="GO:0016020">
    <property type="term" value="C:membrane"/>
    <property type="evidence" value="ECO:0007669"/>
    <property type="project" value="UniProtKB-SubCell"/>
</dbReference>
<keyword evidence="10" id="KW-0735">Signal-anchor</keyword>
<evidence type="ECO:0000256" key="14">
    <source>
        <dbReference type="SAM" id="MobiDB-lite"/>
    </source>
</evidence>
<dbReference type="Pfam" id="PF04138">
    <property type="entry name" value="GtrA_DPMS_TM"/>
    <property type="match status" value="1"/>
</dbReference>
<keyword evidence="19" id="KW-1185">Reference proteome</keyword>
<keyword evidence="9" id="KW-0256">Endoplasmic reticulum</keyword>
<evidence type="ECO:0000256" key="7">
    <source>
        <dbReference type="ARBA" id="ARBA00022679"/>
    </source>
</evidence>
<dbReference type="InterPro" id="IPR001173">
    <property type="entry name" value="Glyco_trans_2-like"/>
</dbReference>
<feature type="transmembrane region" description="Helical" evidence="15">
    <location>
        <begin position="300"/>
        <end position="321"/>
    </location>
</feature>
<dbReference type="PANTHER" id="PTHR10859:SF91">
    <property type="entry name" value="DOLICHYL-PHOSPHATE BETA-GLUCOSYLTRANSFERASE"/>
    <property type="match status" value="1"/>
</dbReference>
<evidence type="ECO:0000259" key="17">
    <source>
        <dbReference type="Pfam" id="PF04138"/>
    </source>
</evidence>
<dbReference type="InterPro" id="IPR007267">
    <property type="entry name" value="GtrA_DPMS_TM"/>
</dbReference>
<keyword evidence="12 15" id="KW-0472">Membrane</keyword>